<organism evidence="2">
    <name type="scientific">Coccidioides posadasii (strain RMSCC 757 / Silveira)</name>
    <name type="common">Valley fever fungus</name>
    <dbReference type="NCBI Taxonomy" id="443226"/>
    <lineage>
        <taxon>Eukaryota</taxon>
        <taxon>Fungi</taxon>
        <taxon>Dikarya</taxon>
        <taxon>Ascomycota</taxon>
        <taxon>Pezizomycotina</taxon>
        <taxon>Eurotiomycetes</taxon>
        <taxon>Eurotiomycetidae</taxon>
        <taxon>Onygenales</taxon>
        <taxon>Onygenaceae</taxon>
        <taxon>Coccidioides</taxon>
    </lineage>
</organism>
<dbReference type="VEuPathDB" id="FungiDB:D8B26_005367"/>
<dbReference type="VEuPathDB" id="FungiDB:CPSG_05304"/>
<protein>
    <submittedName>
        <fullName evidence="1">Uncharacterized protein</fullName>
    </submittedName>
</protein>
<dbReference type="Proteomes" id="UP000002497">
    <property type="component" value="Unassembled WGS sequence"/>
</dbReference>
<name>E9D536_COCPS</name>
<dbReference type="AlphaFoldDB" id="E9D536"/>
<dbReference type="HOGENOM" id="CLU_1180120_0_0_1"/>
<dbReference type="EMBL" id="GL636492">
    <property type="protein sequence ID" value="EFW18618.1"/>
    <property type="molecule type" value="Genomic_DNA"/>
</dbReference>
<evidence type="ECO:0000313" key="2">
    <source>
        <dbReference type="Proteomes" id="UP000002497"/>
    </source>
</evidence>
<evidence type="ECO:0000313" key="1">
    <source>
        <dbReference type="EMBL" id="EFW18618.1"/>
    </source>
</evidence>
<accession>E9D536</accession>
<keyword evidence="2" id="KW-1185">Reference proteome</keyword>
<gene>
    <name evidence="1" type="ORF">CPSG_05304</name>
</gene>
<reference evidence="2" key="2">
    <citation type="submission" date="2010-03" db="EMBL/GenBank/DDBJ databases">
        <title>The genome sequence of Coccidioides posadasii strain Silveira.</title>
        <authorList>
            <consortium name="The Broad Institute Genome Sequencing Center for Infectious Disease"/>
            <person name="Neafsey D."/>
            <person name="Orbach M."/>
            <person name="Henn M.R."/>
            <person name="Cole G.T."/>
            <person name="Galgiani J."/>
            <person name="Gardner M.J."/>
            <person name="Kirkland T.N."/>
            <person name="Taylor J.W."/>
            <person name="Young S.K."/>
            <person name="Zeng Q."/>
            <person name="Koehrsen M."/>
            <person name="Alvarado L."/>
            <person name="Berlin A."/>
            <person name="Borenstein D."/>
            <person name="Chapman S.B."/>
            <person name="Chen Z."/>
            <person name="Engels R."/>
            <person name="Freedman E."/>
            <person name="Gellesch M."/>
            <person name="Goldberg J."/>
            <person name="Griggs A."/>
            <person name="Gujja S."/>
            <person name="Heilman E."/>
            <person name="Heiman D."/>
            <person name="Howarth C."/>
            <person name="Jen D."/>
            <person name="Larson L."/>
            <person name="Mehta T."/>
            <person name="Neiman D."/>
            <person name="Park D."/>
            <person name="Pearson M."/>
            <person name="Richards J."/>
            <person name="Roberts A."/>
            <person name="Saif S."/>
            <person name="Shea T."/>
            <person name="Shenoy N."/>
            <person name="Sisk P."/>
            <person name="Stolte C."/>
            <person name="Sykes S."/>
            <person name="Walk T."/>
            <person name="White J."/>
            <person name="Yandava C."/>
            <person name="Haas B."/>
            <person name="Nusbaum C."/>
            <person name="Birren B."/>
        </authorList>
    </citation>
    <scope>NUCLEOTIDE SEQUENCE [LARGE SCALE GENOMIC DNA]</scope>
    <source>
        <strain evidence="2">RMSCC 757 / Silveira</strain>
    </source>
</reference>
<dbReference type="OrthoDB" id="10322964at2759"/>
<proteinExistence type="predicted"/>
<reference evidence="2" key="1">
    <citation type="journal article" date="2010" name="Genome Res.">
        <title>Population genomic sequencing of Coccidioides fungi reveals recent hybridization and transposon control.</title>
        <authorList>
            <person name="Neafsey D.E."/>
            <person name="Barker B.M."/>
            <person name="Sharpton T.J."/>
            <person name="Stajich J.E."/>
            <person name="Park D.J."/>
            <person name="Whiston E."/>
            <person name="Hung C.-Y."/>
            <person name="McMahan C."/>
            <person name="White J."/>
            <person name="Sykes S."/>
            <person name="Heiman D."/>
            <person name="Young S."/>
            <person name="Zeng Q."/>
            <person name="Abouelleil A."/>
            <person name="Aftuck L."/>
            <person name="Bessette D."/>
            <person name="Brown A."/>
            <person name="FitzGerald M."/>
            <person name="Lui A."/>
            <person name="Macdonald J.P."/>
            <person name="Priest M."/>
            <person name="Orbach M.J."/>
            <person name="Galgiani J.N."/>
            <person name="Kirkland T.N."/>
            <person name="Cole G.T."/>
            <person name="Birren B.W."/>
            <person name="Henn M.R."/>
            <person name="Taylor J.W."/>
            <person name="Rounsley S.D."/>
        </authorList>
    </citation>
    <scope>NUCLEOTIDE SEQUENCE [LARGE SCALE GENOMIC DNA]</scope>
    <source>
        <strain evidence="2">RMSCC 757 / Silveira</strain>
    </source>
</reference>
<sequence length="235" mass="26031">MTYRDAWARCQFQGLHPALHLLSSIPALTLNEKPPTTLFCGAFTLSSSFVTPMDQPGQYCPSGSNAKLSLSLRRSASAPSICPRGDTPTKQLAAIERLEELHYDEVARLQATLSGHAKELSYIRSRLAKATSGAKLRKKSAKERAQSRDAEIISPREELANQKQCNNTIKNRAAEAEKAMVDMQQHGNYLTLQLNSSVAKGNNLRFVSIILGRQTRRSMRGTKMPRSKCKISNTQ</sequence>